<sequence>MSDQADTSASMFSCQSTFTINGGNFTLSCREVYGNYNDLRNSTNYHDQALDYHSEFAAGGTIHGQHAHFGDTIYHNETYIFQKGSSDQLLGEEPDSGISLPRFTAAAKGKARAAPTDAMYPEDSVLRGRLSREINIRVHRLEGNFSSMESQFQKLQSLVDSHHKALSMLPTALSGPSLPTTPLDQSLDLRPTPLTPLIALPSLPTLLSRLSLPLRLFSCLSLRHRLLSCLSLLPPELPSAFGKRRHSEEPDSTPASETNQPRFNPAIEEYSVTVDVARSWPPFSQSSSALSALIDSWWNIFRTRLGDACSLPRPSHIQQVHDHCLRLTFGSHDFETFLSLWNTHRPSVPEIWGLNVRPISAVSLEERQLTW</sequence>
<organism evidence="2 3">
    <name type="scientific">Collybiopsis luxurians FD-317 M1</name>
    <dbReference type="NCBI Taxonomy" id="944289"/>
    <lineage>
        <taxon>Eukaryota</taxon>
        <taxon>Fungi</taxon>
        <taxon>Dikarya</taxon>
        <taxon>Basidiomycota</taxon>
        <taxon>Agaricomycotina</taxon>
        <taxon>Agaricomycetes</taxon>
        <taxon>Agaricomycetidae</taxon>
        <taxon>Agaricales</taxon>
        <taxon>Marasmiineae</taxon>
        <taxon>Omphalotaceae</taxon>
        <taxon>Collybiopsis</taxon>
        <taxon>Collybiopsis luxurians</taxon>
    </lineage>
</organism>
<dbReference type="HOGENOM" id="CLU_746085_0_0_1"/>
<gene>
    <name evidence="2" type="ORF">GYMLUDRAFT_51137</name>
</gene>
<evidence type="ECO:0000256" key="1">
    <source>
        <dbReference type="SAM" id="MobiDB-lite"/>
    </source>
</evidence>
<reference evidence="2 3" key="1">
    <citation type="submission" date="2014-04" db="EMBL/GenBank/DDBJ databases">
        <title>Evolutionary Origins and Diversification of the Mycorrhizal Mutualists.</title>
        <authorList>
            <consortium name="DOE Joint Genome Institute"/>
            <consortium name="Mycorrhizal Genomics Consortium"/>
            <person name="Kohler A."/>
            <person name="Kuo A."/>
            <person name="Nagy L.G."/>
            <person name="Floudas D."/>
            <person name="Copeland A."/>
            <person name="Barry K.W."/>
            <person name="Cichocki N."/>
            <person name="Veneault-Fourrey C."/>
            <person name="LaButti K."/>
            <person name="Lindquist E.A."/>
            <person name="Lipzen A."/>
            <person name="Lundell T."/>
            <person name="Morin E."/>
            <person name="Murat C."/>
            <person name="Riley R."/>
            <person name="Ohm R."/>
            <person name="Sun H."/>
            <person name="Tunlid A."/>
            <person name="Henrissat B."/>
            <person name="Grigoriev I.V."/>
            <person name="Hibbett D.S."/>
            <person name="Martin F."/>
        </authorList>
    </citation>
    <scope>NUCLEOTIDE SEQUENCE [LARGE SCALE GENOMIC DNA]</scope>
    <source>
        <strain evidence="2 3">FD-317 M1</strain>
    </source>
</reference>
<dbReference type="EMBL" id="KN834897">
    <property type="protein sequence ID" value="KIK50542.1"/>
    <property type="molecule type" value="Genomic_DNA"/>
</dbReference>
<dbReference type="Proteomes" id="UP000053593">
    <property type="component" value="Unassembled WGS sequence"/>
</dbReference>
<feature type="region of interest" description="Disordered" evidence="1">
    <location>
        <begin position="241"/>
        <end position="261"/>
    </location>
</feature>
<name>A0A0D0BYQ9_9AGAR</name>
<accession>A0A0D0BYQ9</accession>
<keyword evidence="3" id="KW-1185">Reference proteome</keyword>
<protein>
    <submittedName>
        <fullName evidence="2">Unplaced genomic scaffold GYMLUscaffold_149, whole genome shotgun sequence</fullName>
    </submittedName>
</protein>
<dbReference type="AlphaFoldDB" id="A0A0D0BYQ9"/>
<evidence type="ECO:0000313" key="3">
    <source>
        <dbReference type="Proteomes" id="UP000053593"/>
    </source>
</evidence>
<evidence type="ECO:0000313" key="2">
    <source>
        <dbReference type="EMBL" id="KIK50542.1"/>
    </source>
</evidence>
<proteinExistence type="predicted"/>